<sequence>MDSASNIFSPPDRTLLCVRKVIYVNNTPIMYGRAFLPSGVSDGIVEELSDRFIIDALRRHKDNIRDISLLSMQRPPHTKHVKYFRFPLPTQHCAASTA</sequence>
<organism evidence="1 2">
    <name type="scientific">Cupriavidus taiwanensis</name>
    <dbReference type="NCBI Taxonomy" id="164546"/>
    <lineage>
        <taxon>Bacteria</taxon>
        <taxon>Pseudomonadati</taxon>
        <taxon>Pseudomonadota</taxon>
        <taxon>Betaproteobacteria</taxon>
        <taxon>Burkholderiales</taxon>
        <taxon>Burkholderiaceae</taxon>
        <taxon>Cupriavidus</taxon>
    </lineage>
</organism>
<reference evidence="1 2" key="1">
    <citation type="submission" date="2018-01" db="EMBL/GenBank/DDBJ databases">
        <authorList>
            <person name="Clerissi C."/>
        </authorList>
    </citation>
    <scope>NUCLEOTIDE SEQUENCE [LARGE SCALE GENOMIC DNA]</scope>
    <source>
        <strain evidence="1">Cupriavidus taiwanensis SWF 66322</strain>
        <plasmid evidence="2">cbm2636p</plasmid>
    </source>
</reference>
<accession>A0A375HXZ6</accession>
<proteinExistence type="predicted"/>
<protein>
    <submittedName>
        <fullName evidence="1">Transcriptional regulator</fullName>
    </submittedName>
</protein>
<keyword evidence="1" id="KW-0614">Plasmid</keyword>
<gene>
    <name evidence="1" type="ORF">CBM2636_P20354</name>
</gene>
<name>A0A375HXZ6_9BURK</name>
<evidence type="ECO:0000313" key="2">
    <source>
        <dbReference type="Proteomes" id="UP000254259"/>
    </source>
</evidence>
<dbReference type="AlphaFoldDB" id="A0A375HXZ6"/>
<dbReference type="Proteomes" id="UP000254259">
    <property type="component" value="Plasmid CBM2636p"/>
</dbReference>
<evidence type="ECO:0000313" key="1">
    <source>
        <dbReference type="EMBL" id="SPD69667.1"/>
    </source>
</evidence>
<geneLocation type="plasmid" evidence="2">
    <name>cbm2636p</name>
</geneLocation>
<dbReference type="EMBL" id="LT984815">
    <property type="protein sequence ID" value="SPD69667.1"/>
    <property type="molecule type" value="Genomic_DNA"/>
</dbReference>